<dbReference type="PROSITE" id="PS00941">
    <property type="entry name" value="CARBOXYLESTERASE_B_2"/>
    <property type="match status" value="1"/>
</dbReference>
<dbReference type="InterPro" id="IPR029058">
    <property type="entry name" value="AB_hydrolase_fold"/>
</dbReference>
<name>A0A0A7EQL1_LEPDE</name>
<keyword evidence="2" id="KW-0719">Serine esterase</keyword>
<dbReference type="PANTHER" id="PTHR43142">
    <property type="entry name" value="CARBOXYLIC ESTER HYDROLASE"/>
    <property type="match status" value="1"/>
</dbReference>
<dbReference type="AlphaFoldDB" id="A0A0A7EQL1"/>
<dbReference type="InterPro" id="IPR002018">
    <property type="entry name" value="CarbesteraseB"/>
</dbReference>
<evidence type="ECO:0000256" key="3">
    <source>
        <dbReference type="ARBA" id="ARBA00022801"/>
    </source>
</evidence>
<keyword evidence="3 6" id="KW-0378">Hydrolase</keyword>
<dbReference type="EMBL" id="KM220550">
    <property type="protein sequence ID" value="AIY68341.1"/>
    <property type="molecule type" value="mRNA"/>
</dbReference>
<sequence length="554" mass="62544">DRPFQCSVSASDYPQVEISDGLLRGKFWKTRNNRKFSGFTSIPYAKPPVGPLRFKPPVPTDPWDGTINATETHAVCPQRDVYRRSNIIEGEEDCLYLNVYTPKLSRFDADPLPVMVFFHGGGWLAGGGNSLWYGPDIFLDRDIVLVVTNYRLGALGFLTTGDEVVPGNNGLKDQNLALKWTKKNIAKFGGDPESITIFGESAGGASSQYHMLSPLSRGLFKGAILESGTTLCPWAFSENNEGLKNSEKLARTLDCPTQPRKDMVECLRKVDPVTIIEQDEIFKVWDYDPMIPFKPSVEPKHEGAFLPDHPLNLIKSGQSMDVPIIVGLNTEDGSLKVAGYENFNLTSEFDERFDELVPISFGFDRYVENTDIITRNLRKFYFGNKKIDSSTIGDVVNLYTDGWFLKGADDVVRLQTKYYQSPVYYYLFGYRGSTSMTKIFNGGDTDYGVCHADELQYLFPLGDGLFPDVPPSEEDKRTAELLTTLWANFAKTGNPSPEVTDIIPELWTPYSLRNEDYYYIDEKSTEMRSGIYPERIQLWRSVINDPVTDLRIEL</sequence>
<organism evidence="8">
    <name type="scientific">Leptinotarsa decemlineata</name>
    <name type="common">Colorado potato beetle</name>
    <name type="synonym">Doryphora decemlineata</name>
    <dbReference type="NCBI Taxonomy" id="7539"/>
    <lineage>
        <taxon>Eukaryota</taxon>
        <taxon>Metazoa</taxon>
        <taxon>Ecdysozoa</taxon>
        <taxon>Arthropoda</taxon>
        <taxon>Hexapoda</taxon>
        <taxon>Insecta</taxon>
        <taxon>Pterygota</taxon>
        <taxon>Neoptera</taxon>
        <taxon>Endopterygota</taxon>
        <taxon>Coleoptera</taxon>
        <taxon>Polyphaga</taxon>
        <taxon>Cucujiformia</taxon>
        <taxon>Chrysomeloidea</taxon>
        <taxon>Chrysomelidae</taxon>
        <taxon>Chrysomelinae</taxon>
        <taxon>Doryphorini</taxon>
        <taxon>Leptinotarsa</taxon>
    </lineage>
</organism>
<evidence type="ECO:0000256" key="6">
    <source>
        <dbReference type="RuleBase" id="RU361235"/>
    </source>
</evidence>
<evidence type="ECO:0000256" key="1">
    <source>
        <dbReference type="ARBA" id="ARBA00005964"/>
    </source>
</evidence>
<dbReference type="ESTHER" id="lepde-a0a0a7eql1">
    <property type="family name" value="Carb_B_Arthropoda"/>
</dbReference>
<evidence type="ECO:0000256" key="5">
    <source>
        <dbReference type="ARBA" id="ARBA00023180"/>
    </source>
</evidence>
<dbReference type="InterPro" id="IPR019819">
    <property type="entry name" value="Carboxylesterase_B_CS"/>
</dbReference>
<reference evidence="8" key="1">
    <citation type="submission" date="2014-07" db="EMBL/GenBank/DDBJ databases">
        <title>Identification of esterase genes and their expression profiles in several pesticides treated Colorado potato beetle, Leptinotarsa decemlineata.</title>
        <authorList>
            <person name="Lv F."/>
            <person name="Fu K."/>
        </authorList>
    </citation>
    <scope>NUCLEOTIDE SEQUENCE</scope>
</reference>
<evidence type="ECO:0000256" key="2">
    <source>
        <dbReference type="ARBA" id="ARBA00022487"/>
    </source>
</evidence>
<feature type="domain" description="Carboxylesterase type B" evidence="7">
    <location>
        <begin position="14"/>
        <end position="539"/>
    </location>
</feature>
<dbReference type="OrthoDB" id="19653at2759"/>
<evidence type="ECO:0000256" key="4">
    <source>
        <dbReference type="ARBA" id="ARBA00023157"/>
    </source>
</evidence>
<feature type="non-terminal residue" evidence="8">
    <location>
        <position position="1"/>
    </location>
</feature>
<comment type="similarity">
    <text evidence="1 6">Belongs to the type-B carboxylesterase/lipase family.</text>
</comment>
<evidence type="ECO:0000259" key="7">
    <source>
        <dbReference type="Pfam" id="PF00135"/>
    </source>
</evidence>
<dbReference type="EC" id="3.1.1.-" evidence="6"/>
<dbReference type="PROSITE" id="PS00122">
    <property type="entry name" value="CARBOXYLESTERASE_B_1"/>
    <property type="match status" value="1"/>
</dbReference>
<dbReference type="GO" id="GO:0052689">
    <property type="term" value="F:carboxylic ester hydrolase activity"/>
    <property type="evidence" value="ECO:0007669"/>
    <property type="project" value="UniProtKB-KW"/>
</dbReference>
<keyword evidence="5" id="KW-0325">Glycoprotein</keyword>
<dbReference type="SUPFAM" id="SSF53474">
    <property type="entry name" value="alpha/beta-Hydrolases"/>
    <property type="match status" value="1"/>
</dbReference>
<protein>
    <recommendedName>
        <fullName evidence="6">Carboxylic ester hydrolase</fullName>
        <ecNumber evidence="6">3.1.1.-</ecNumber>
    </recommendedName>
</protein>
<dbReference type="InterPro" id="IPR019826">
    <property type="entry name" value="Carboxylesterase_B_AS"/>
</dbReference>
<dbReference type="Gene3D" id="3.40.50.1820">
    <property type="entry name" value="alpha/beta hydrolase"/>
    <property type="match status" value="1"/>
</dbReference>
<accession>A0A0A7EQL1</accession>
<keyword evidence="4" id="KW-1015">Disulfide bond</keyword>
<proteinExistence type="evidence at transcript level"/>
<dbReference type="Pfam" id="PF00135">
    <property type="entry name" value="COesterase"/>
    <property type="match status" value="1"/>
</dbReference>
<evidence type="ECO:0000313" key="8">
    <source>
        <dbReference type="EMBL" id="AIY68341.1"/>
    </source>
</evidence>
<dbReference type="PANTHER" id="PTHR43142:SF1">
    <property type="entry name" value="CARBOXYLIC ESTER HYDROLASE"/>
    <property type="match status" value="1"/>
</dbReference>